<dbReference type="SUPFAM" id="SSF53300">
    <property type="entry name" value="vWA-like"/>
    <property type="match status" value="1"/>
</dbReference>
<accession>A0A938AZH6</accession>
<dbReference type="Gene3D" id="3.40.50.410">
    <property type="entry name" value="von Willebrand factor, type A domain"/>
    <property type="match status" value="1"/>
</dbReference>
<evidence type="ECO:0000313" key="3">
    <source>
        <dbReference type="EMBL" id="MBM3222612.1"/>
    </source>
</evidence>
<dbReference type="Gene3D" id="3.40.50.880">
    <property type="match status" value="1"/>
</dbReference>
<dbReference type="CDD" id="cd00198">
    <property type="entry name" value="vWFA"/>
    <property type="match status" value="1"/>
</dbReference>
<dbReference type="PANTHER" id="PTHR37947">
    <property type="entry name" value="BLL2462 PROTEIN"/>
    <property type="match status" value="1"/>
</dbReference>
<feature type="transmembrane region" description="Helical" evidence="1">
    <location>
        <begin position="745"/>
        <end position="762"/>
    </location>
</feature>
<evidence type="ECO:0000259" key="2">
    <source>
        <dbReference type="Pfam" id="PF07090"/>
    </source>
</evidence>
<protein>
    <recommendedName>
        <fullName evidence="2">Putative glutamine amidotransferase domain-containing protein</fullName>
    </recommendedName>
</protein>
<organism evidence="3 4">
    <name type="scientific">Tectimicrobiota bacterium</name>
    <dbReference type="NCBI Taxonomy" id="2528274"/>
    <lineage>
        <taxon>Bacteria</taxon>
        <taxon>Pseudomonadati</taxon>
        <taxon>Nitrospinota/Tectimicrobiota group</taxon>
        <taxon>Candidatus Tectimicrobiota</taxon>
    </lineage>
</organism>
<dbReference type="PROSITE" id="PS50194">
    <property type="entry name" value="FILAMIN_REPEAT"/>
    <property type="match status" value="1"/>
</dbReference>
<dbReference type="Proteomes" id="UP000712673">
    <property type="component" value="Unassembled WGS sequence"/>
</dbReference>
<sequence length="769" mass="86420">MIALPFYPLLWHTASGTFRSSLTWEMTLSFTLTCAVAVLCVLLLYLQWRDLRPRVSLRVCWGLCLLRVVVYGLVLGMLLNPSLLIQKVLQILPPLLVMLDTSGSMGLAEAGKPSRLQQARDYLRGGERSALATLAQQYQLKLYQFDETARALPIERLEEVQPGGRSTDVLSALHTVLEEQRGTQPMGVLLLSDGAHHGSDTALGHLRQAGIRVVTAGVGVHSPYRDIRIASVQAPTLAFVHYPTEVNVKLQTWGYRGEQLPVVLTRAGRVVATRTVHVTTDVGEQQVQFELEPEEVGEFTYTVSVAPHLGEAITTNNHTDFPLSVARDKIRVLLVCGSPSWNYRFLRQGLKQDPGIDMISFVILRTPTDVVNVPENQLSLIPFPTQRLFTQELKNFDLIIFENFSYQLYFPWYYLENVRKYVHEGGAFAMLGGMLSFAQGGYTGTPIEDILPISMRQDRSDYRTVTQRMLLTDEGKAHPITRLASDAAENQRIWDMLPELDALNVVGHVKPGATVLGVSSSRVDDRPGVPLLAMQRFGEGRTLALMSDYIWKWNFQMAGRMDSNQHYLQFIRQMVRWLIRDPVLKQVRMVADASEFPVGSEVTGTVQVLQDDYRPAETATLSTKLRTPQGAELPVQYVATNNPGEYRYRFRADEEGIYTLDVQADIGGKTHEANRLLLRVQQAGDESQYAAPNPALLRDIAERTGGLFFALDDPARPGVTSVSEFFGGAPSYQVLEETRLRLRETLPIFFLMLSVLALEWWWRRRAGLL</sequence>
<dbReference type="InterPro" id="IPR029062">
    <property type="entry name" value="Class_I_gatase-like"/>
</dbReference>
<dbReference type="EMBL" id="VGLS01000036">
    <property type="protein sequence ID" value="MBM3222612.1"/>
    <property type="molecule type" value="Genomic_DNA"/>
</dbReference>
<keyword evidence="1" id="KW-0472">Membrane</keyword>
<dbReference type="Pfam" id="PF07090">
    <property type="entry name" value="GATase1_like"/>
    <property type="match status" value="1"/>
</dbReference>
<dbReference type="AlphaFoldDB" id="A0A938AZH6"/>
<evidence type="ECO:0000256" key="1">
    <source>
        <dbReference type="SAM" id="Phobius"/>
    </source>
</evidence>
<name>A0A938AZH6_UNCTE</name>
<keyword evidence="1" id="KW-0812">Transmembrane</keyword>
<dbReference type="InterPro" id="IPR036465">
    <property type="entry name" value="vWFA_dom_sf"/>
</dbReference>
<dbReference type="InterPro" id="IPR010768">
    <property type="entry name" value="GATase1-like"/>
</dbReference>
<gene>
    <name evidence="3" type="ORF">FJZ47_02240</name>
</gene>
<dbReference type="PANTHER" id="PTHR37947:SF1">
    <property type="entry name" value="BLL2462 PROTEIN"/>
    <property type="match status" value="1"/>
</dbReference>
<evidence type="ECO:0000313" key="4">
    <source>
        <dbReference type="Proteomes" id="UP000712673"/>
    </source>
</evidence>
<keyword evidence="1" id="KW-1133">Transmembrane helix</keyword>
<proteinExistence type="predicted"/>
<dbReference type="InterPro" id="IPR017868">
    <property type="entry name" value="Filamin/ABP280_repeat-like"/>
</dbReference>
<feature type="transmembrane region" description="Helical" evidence="1">
    <location>
        <begin position="58"/>
        <end position="79"/>
    </location>
</feature>
<feature type="transmembrane region" description="Helical" evidence="1">
    <location>
        <begin position="26"/>
        <end position="46"/>
    </location>
</feature>
<reference evidence="3" key="1">
    <citation type="submission" date="2019-03" db="EMBL/GenBank/DDBJ databases">
        <title>Lake Tanganyika Metagenome-Assembled Genomes (MAGs).</title>
        <authorList>
            <person name="Tran P."/>
        </authorList>
    </citation>
    <scope>NUCLEOTIDE SEQUENCE</scope>
    <source>
        <strain evidence="3">K_DeepCast_65m_m2_066</strain>
    </source>
</reference>
<feature type="domain" description="Putative glutamine amidotransferase" evidence="2">
    <location>
        <begin position="415"/>
        <end position="578"/>
    </location>
</feature>
<dbReference type="SUPFAM" id="SSF52317">
    <property type="entry name" value="Class I glutamine amidotransferase-like"/>
    <property type="match status" value="1"/>
</dbReference>
<comment type="caution">
    <text evidence="3">The sequence shown here is derived from an EMBL/GenBank/DDBJ whole genome shotgun (WGS) entry which is preliminary data.</text>
</comment>